<dbReference type="AlphaFoldDB" id="A0AB37II98"/>
<gene>
    <name evidence="2" type="ORF">DPV97_03460</name>
</gene>
<dbReference type="Pfam" id="PF13333">
    <property type="entry name" value="rve_2"/>
    <property type="match status" value="1"/>
</dbReference>
<accession>A0AB37II98</accession>
<proteinExistence type="predicted"/>
<feature type="domain" description="Integrase catalytic" evidence="1">
    <location>
        <begin position="14"/>
        <end position="39"/>
    </location>
</feature>
<evidence type="ECO:0000259" key="1">
    <source>
        <dbReference type="Pfam" id="PF13333"/>
    </source>
</evidence>
<dbReference type="InterPro" id="IPR012337">
    <property type="entry name" value="RNaseH-like_sf"/>
</dbReference>
<evidence type="ECO:0000313" key="2">
    <source>
        <dbReference type="EMBL" id="RDE93588.1"/>
    </source>
</evidence>
<dbReference type="Proteomes" id="UP000253763">
    <property type="component" value="Unassembled WGS sequence"/>
</dbReference>
<dbReference type="SUPFAM" id="SSF53098">
    <property type="entry name" value="Ribonuclease H-like"/>
    <property type="match status" value="1"/>
</dbReference>
<organism evidence="2 3">
    <name type="scientific">Haemophilus parainfluenzae</name>
    <dbReference type="NCBI Taxonomy" id="729"/>
    <lineage>
        <taxon>Bacteria</taxon>
        <taxon>Pseudomonadati</taxon>
        <taxon>Pseudomonadota</taxon>
        <taxon>Gammaproteobacteria</taxon>
        <taxon>Pasteurellales</taxon>
        <taxon>Pasteurellaceae</taxon>
        <taxon>Haemophilus</taxon>
    </lineage>
</organism>
<dbReference type="EMBL" id="QEPZ01000002">
    <property type="protein sequence ID" value="RDE93588.1"/>
    <property type="molecule type" value="Genomic_DNA"/>
</dbReference>
<protein>
    <recommendedName>
        <fullName evidence="1">Integrase catalytic domain-containing protein</fullName>
    </recommendedName>
</protein>
<name>A0AB37II98_HAEPA</name>
<sequence>MSRRGNCYDNAVIESFFAILKSECFYSRTYHSIAELQAAPSIPTFLTENGLTYCTHASGFSFNPQTDVTRRLVESYFGKILDKTAWVKDKNTH</sequence>
<dbReference type="InterPro" id="IPR001584">
    <property type="entry name" value="Integrase_cat-core"/>
</dbReference>
<reference evidence="2 3" key="1">
    <citation type="submission" date="2018-05" db="EMBL/GenBank/DDBJ databases">
        <title>Draft Genome Sequences for a Diverse set of 7 Haemophilus Species.</title>
        <authorList>
            <person name="Nichols M."/>
            <person name="Topaz N."/>
            <person name="Wang X."/>
            <person name="Wang X."/>
            <person name="Boxrud D."/>
        </authorList>
    </citation>
    <scope>NUCLEOTIDE SEQUENCE [LARGE SCALE GENOMIC DNA]</scope>
    <source>
        <strain evidence="2 3">C2008003258</strain>
    </source>
</reference>
<dbReference type="GO" id="GO:0015074">
    <property type="term" value="P:DNA integration"/>
    <property type="evidence" value="ECO:0007669"/>
    <property type="project" value="InterPro"/>
</dbReference>
<comment type="caution">
    <text evidence="2">The sequence shown here is derived from an EMBL/GenBank/DDBJ whole genome shotgun (WGS) entry which is preliminary data.</text>
</comment>
<evidence type="ECO:0000313" key="3">
    <source>
        <dbReference type="Proteomes" id="UP000253763"/>
    </source>
</evidence>